<keyword evidence="3" id="KW-1185">Reference proteome</keyword>
<dbReference type="PaxDb" id="3880-AES79191"/>
<evidence type="ECO:0000313" key="3">
    <source>
        <dbReference type="Proteomes" id="UP000002051"/>
    </source>
</evidence>
<reference evidence="2" key="3">
    <citation type="submission" date="2015-04" db="UniProtKB">
        <authorList>
            <consortium name="EnsemblPlants"/>
        </authorList>
    </citation>
    <scope>IDENTIFICATION</scope>
    <source>
        <strain evidence="2">cv. Jemalong A17</strain>
    </source>
</reference>
<name>G7L2B0_MEDTR</name>
<accession>G7L2B0</accession>
<organism evidence="1 3">
    <name type="scientific">Medicago truncatula</name>
    <name type="common">Barrel medic</name>
    <name type="synonym">Medicago tribuloides</name>
    <dbReference type="NCBI Taxonomy" id="3880"/>
    <lineage>
        <taxon>Eukaryota</taxon>
        <taxon>Viridiplantae</taxon>
        <taxon>Streptophyta</taxon>
        <taxon>Embryophyta</taxon>
        <taxon>Tracheophyta</taxon>
        <taxon>Spermatophyta</taxon>
        <taxon>Magnoliopsida</taxon>
        <taxon>eudicotyledons</taxon>
        <taxon>Gunneridae</taxon>
        <taxon>Pentapetalae</taxon>
        <taxon>rosids</taxon>
        <taxon>fabids</taxon>
        <taxon>Fabales</taxon>
        <taxon>Fabaceae</taxon>
        <taxon>Papilionoideae</taxon>
        <taxon>50 kb inversion clade</taxon>
        <taxon>NPAAA clade</taxon>
        <taxon>Hologalegina</taxon>
        <taxon>IRL clade</taxon>
        <taxon>Trifolieae</taxon>
        <taxon>Medicago</taxon>
    </lineage>
</organism>
<dbReference type="EMBL" id="CM001223">
    <property type="protein sequence ID" value="AES79191.1"/>
    <property type="molecule type" value="Genomic_DNA"/>
</dbReference>
<evidence type="ECO:0000313" key="1">
    <source>
        <dbReference type="EMBL" id="AES79191.1"/>
    </source>
</evidence>
<dbReference type="AlphaFoldDB" id="G7L2B0"/>
<dbReference type="Proteomes" id="UP000002051">
    <property type="component" value="Unassembled WGS sequence"/>
</dbReference>
<evidence type="ECO:0000313" key="2">
    <source>
        <dbReference type="EnsemblPlants" id="AES79191"/>
    </source>
</evidence>
<reference evidence="1 3" key="1">
    <citation type="journal article" date="2011" name="Nature">
        <title>The Medicago genome provides insight into the evolution of rhizobial symbioses.</title>
        <authorList>
            <person name="Young N.D."/>
            <person name="Debelle F."/>
            <person name="Oldroyd G.E."/>
            <person name="Geurts R."/>
            <person name="Cannon S.B."/>
            <person name="Udvardi M.K."/>
            <person name="Benedito V.A."/>
            <person name="Mayer K.F."/>
            <person name="Gouzy J."/>
            <person name="Schoof H."/>
            <person name="Van de Peer Y."/>
            <person name="Proost S."/>
            <person name="Cook D.R."/>
            <person name="Meyers B.C."/>
            <person name="Spannagl M."/>
            <person name="Cheung F."/>
            <person name="De Mita S."/>
            <person name="Krishnakumar V."/>
            <person name="Gundlach H."/>
            <person name="Zhou S."/>
            <person name="Mudge J."/>
            <person name="Bharti A.K."/>
            <person name="Murray J.D."/>
            <person name="Naoumkina M.A."/>
            <person name="Rosen B."/>
            <person name="Silverstein K.A."/>
            <person name="Tang H."/>
            <person name="Rombauts S."/>
            <person name="Zhao P.X."/>
            <person name="Zhou P."/>
            <person name="Barbe V."/>
            <person name="Bardou P."/>
            <person name="Bechner M."/>
            <person name="Bellec A."/>
            <person name="Berger A."/>
            <person name="Berges H."/>
            <person name="Bidwell S."/>
            <person name="Bisseling T."/>
            <person name="Choisne N."/>
            <person name="Couloux A."/>
            <person name="Denny R."/>
            <person name="Deshpande S."/>
            <person name="Dai X."/>
            <person name="Doyle J.J."/>
            <person name="Dudez A.M."/>
            <person name="Farmer A.D."/>
            <person name="Fouteau S."/>
            <person name="Franken C."/>
            <person name="Gibelin C."/>
            <person name="Gish J."/>
            <person name="Goldstein S."/>
            <person name="Gonzalez A.J."/>
            <person name="Green P.J."/>
            <person name="Hallab A."/>
            <person name="Hartog M."/>
            <person name="Hua A."/>
            <person name="Humphray S.J."/>
            <person name="Jeong D.H."/>
            <person name="Jing Y."/>
            <person name="Jocker A."/>
            <person name="Kenton S.M."/>
            <person name="Kim D.J."/>
            <person name="Klee K."/>
            <person name="Lai H."/>
            <person name="Lang C."/>
            <person name="Lin S."/>
            <person name="Macmil S.L."/>
            <person name="Magdelenat G."/>
            <person name="Matthews L."/>
            <person name="McCorrison J."/>
            <person name="Monaghan E.L."/>
            <person name="Mun J.H."/>
            <person name="Najar F.Z."/>
            <person name="Nicholson C."/>
            <person name="Noirot C."/>
            <person name="O'Bleness M."/>
            <person name="Paule C.R."/>
            <person name="Poulain J."/>
            <person name="Prion F."/>
            <person name="Qin B."/>
            <person name="Qu C."/>
            <person name="Retzel E.F."/>
            <person name="Riddle C."/>
            <person name="Sallet E."/>
            <person name="Samain S."/>
            <person name="Samson N."/>
            <person name="Sanders I."/>
            <person name="Saurat O."/>
            <person name="Scarpelli C."/>
            <person name="Schiex T."/>
            <person name="Segurens B."/>
            <person name="Severin A.J."/>
            <person name="Sherrier D.J."/>
            <person name="Shi R."/>
            <person name="Sims S."/>
            <person name="Singer S.R."/>
            <person name="Sinharoy S."/>
            <person name="Sterck L."/>
            <person name="Viollet A."/>
            <person name="Wang B.B."/>
            <person name="Wang K."/>
            <person name="Wang M."/>
            <person name="Wang X."/>
            <person name="Warfsmann J."/>
            <person name="Weissenbach J."/>
            <person name="White D.D."/>
            <person name="White J.D."/>
            <person name="Wiley G.B."/>
            <person name="Wincker P."/>
            <person name="Xing Y."/>
            <person name="Yang L."/>
            <person name="Yao Z."/>
            <person name="Ying F."/>
            <person name="Zhai J."/>
            <person name="Zhou L."/>
            <person name="Zuber A."/>
            <person name="Denarie J."/>
            <person name="Dixon R.A."/>
            <person name="May G.D."/>
            <person name="Schwartz D.C."/>
            <person name="Rogers J."/>
            <person name="Quetier F."/>
            <person name="Town C.D."/>
            <person name="Roe B.A."/>
        </authorList>
    </citation>
    <scope>NUCLEOTIDE SEQUENCE [LARGE SCALE GENOMIC DNA]</scope>
    <source>
        <strain evidence="1">A17</strain>
        <strain evidence="2 3">cv. Jemalong A17</strain>
    </source>
</reference>
<dbReference type="EnsemblPlants" id="AES79191">
    <property type="protein sequence ID" value="AES79191"/>
    <property type="gene ID" value="MTR_7g058960"/>
</dbReference>
<protein>
    <submittedName>
        <fullName evidence="1 2">Uncharacterized protein</fullName>
    </submittedName>
</protein>
<gene>
    <name evidence="1" type="ordered locus">MTR_7g058960</name>
</gene>
<sequence length="59" mass="6715">MCTTVSLVPSSTRSLCLPDVTAKEERRINGYLSKSKGHLQLTNMVQIGMQHRFHENKNK</sequence>
<reference evidence="1 3" key="2">
    <citation type="journal article" date="2014" name="BMC Genomics">
        <title>An improved genome release (version Mt4.0) for the model legume Medicago truncatula.</title>
        <authorList>
            <person name="Tang H."/>
            <person name="Krishnakumar V."/>
            <person name="Bidwell S."/>
            <person name="Rosen B."/>
            <person name="Chan A."/>
            <person name="Zhou S."/>
            <person name="Gentzbittel L."/>
            <person name="Childs K.L."/>
            <person name="Yandell M."/>
            <person name="Gundlach H."/>
            <person name="Mayer K.F."/>
            <person name="Schwartz D.C."/>
            <person name="Town C.D."/>
        </authorList>
    </citation>
    <scope>GENOME REANNOTATION</scope>
    <source>
        <strain evidence="2 3">cv. Jemalong A17</strain>
    </source>
</reference>
<dbReference type="HOGENOM" id="CLU_2964390_0_0_1"/>
<proteinExistence type="predicted"/>